<dbReference type="Gene3D" id="1.10.420.10">
    <property type="entry name" value="Peroxidase, domain 2"/>
    <property type="match status" value="1"/>
</dbReference>
<dbReference type="Gene3D" id="1.10.520.10">
    <property type="match status" value="1"/>
</dbReference>
<gene>
    <name evidence="14" type="ORF">CSSPTR1EN2_LOCUS2715</name>
</gene>
<dbReference type="Pfam" id="PF00141">
    <property type="entry name" value="peroxidase"/>
    <property type="match status" value="1"/>
</dbReference>
<feature type="domain" description="Plant heme peroxidase family profile" evidence="13">
    <location>
        <begin position="43"/>
        <end position="350"/>
    </location>
</feature>
<comment type="subcellular location">
    <subcellularLocation>
        <location evidence="12">Secreted</location>
    </subcellularLocation>
</comment>
<dbReference type="InterPro" id="IPR002016">
    <property type="entry name" value="Haem_peroxidase"/>
</dbReference>
<organism evidence="14 15">
    <name type="scientific">Sphagnum troendelagicum</name>
    <dbReference type="NCBI Taxonomy" id="128251"/>
    <lineage>
        <taxon>Eukaryota</taxon>
        <taxon>Viridiplantae</taxon>
        <taxon>Streptophyta</taxon>
        <taxon>Embryophyta</taxon>
        <taxon>Bryophyta</taxon>
        <taxon>Sphagnophytina</taxon>
        <taxon>Sphagnopsida</taxon>
        <taxon>Sphagnales</taxon>
        <taxon>Sphagnaceae</taxon>
        <taxon>Sphagnum</taxon>
    </lineage>
</organism>
<dbReference type="PRINTS" id="PR00458">
    <property type="entry name" value="PEROXIDASE"/>
</dbReference>
<evidence type="ECO:0000256" key="11">
    <source>
        <dbReference type="ARBA" id="ARBA00023157"/>
    </source>
</evidence>
<evidence type="ECO:0000256" key="6">
    <source>
        <dbReference type="ARBA" id="ARBA00022617"/>
    </source>
</evidence>
<keyword evidence="11" id="KW-1015">Disulfide bond</keyword>
<dbReference type="PROSITE" id="PS00436">
    <property type="entry name" value="PEROXIDASE_2"/>
    <property type="match status" value="1"/>
</dbReference>
<dbReference type="PANTHER" id="PTHR31517">
    <property type="match status" value="1"/>
</dbReference>
<keyword evidence="15" id="KW-1185">Reference proteome</keyword>
<dbReference type="CDD" id="cd00693">
    <property type="entry name" value="secretory_peroxidase"/>
    <property type="match status" value="1"/>
</dbReference>
<evidence type="ECO:0000256" key="3">
    <source>
        <dbReference type="ARBA" id="ARBA00006873"/>
    </source>
</evidence>
<evidence type="ECO:0000256" key="10">
    <source>
        <dbReference type="ARBA" id="ARBA00023004"/>
    </source>
</evidence>
<sequence>MEKGTLIGGLLVVVLLGIWVVSSVEAAGGNFQQGGPGRAPQPTYGLNFYRKSCPAAENIIISAAIKKWNTDKTITAGLLRMFFHDCFVTGCDASLLILSTPGNQAEIEAGPNLTIHGQDLINTIKTQLEAACPGVVSCADIIALATREVVLLAGGPFINFPTGRRDGVVSQASAVNLPGPSITVSQAIAAFQSIGLNVNDLVTLLGAHTVGVAHCVFFSDRLYNFQGTGRSDPTIAPSLLKSLKAQCPQNATGALGNPVALDQGTPFRVDTSYFQQLGLNHGILQIDQELTHDRRTSGLVRSFTPFQGGRKGFSGGQWGPSFARSMVKLGNVGVLTGNKGQIRHTCGAINQ</sequence>
<dbReference type="PANTHER" id="PTHR31517:SF59">
    <property type="entry name" value="PEROXIDASE"/>
    <property type="match status" value="1"/>
</dbReference>
<comment type="cofactor">
    <cofactor evidence="12">
        <name>Ca(2+)</name>
        <dbReference type="ChEBI" id="CHEBI:29108"/>
    </cofactor>
    <text evidence="12">Binds 2 calcium ions per subunit.</text>
</comment>
<dbReference type="PROSITE" id="PS00435">
    <property type="entry name" value="PEROXIDASE_1"/>
    <property type="match status" value="1"/>
</dbReference>
<proteinExistence type="inferred from homology"/>
<comment type="similarity">
    <text evidence="12">Belongs to the peroxidase family. Classical plant (class III) peroxidase subfamily.</text>
</comment>
<dbReference type="Proteomes" id="UP001497512">
    <property type="component" value="Chromosome 10"/>
</dbReference>
<evidence type="ECO:0000256" key="9">
    <source>
        <dbReference type="ARBA" id="ARBA00023002"/>
    </source>
</evidence>
<evidence type="ECO:0000256" key="5">
    <source>
        <dbReference type="ARBA" id="ARBA00022559"/>
    </source>
</evidence>
<evidence type="ECO:0000313" key="15">
    <source>
        <dbReference type="Proteomes" id="UP001497512"/>
    </source>
</evidence>
<dbReference type="EMBL" id="OZ019902">
    <property type="protein sequence ID" value="CAK9194817.1"/>
    <property type="molecule type" value="Genomic_DNA"/>
</dbReference>
<keyword evidence="5 12" id="KW-0575">Peroxidase</keyword>
<comment type="function">
    <text evidence="2">Removal of H(2)O(2), oxidation of toxic reductants, biosynthesis and degradation of lignin, suberization, auxin catabolism, response to environmental stresses such as wounding, pathogen attack and oxidative stress. These functions might be dependent on each isozyme/isoform in each plant tissue.</text>
</comment>
<accession>A0ABP0TEZ1</accession>
<keyword evidence="12" id="KW-0732">Signal</keyword>
<keyword evidence="9 12" id="KW-0560">Oxidoreductase</keyword>
<comment type="cofactor">
    <cofactor evidence="12">
        <name>heme b</name>
        <dbReference type="ChEBI" id="CHEBI:60344"/>
    </cofactor>
    <text evidence="12">Binds 1 heme b (iron(II)-protoporphyrin IX) group per subunit.</text>
</comment>
<evidence type="ECO:0000256" key="12">
    <source>
        <dbReference type="RuleBase" id="RU362060"/>
    </source>
</evidence>
<dbReference type="InterPro" id="IPR019794">
    <property type="entry name" value="Peroxidases_AS"/>
</dbReference>
<name>A0ABP0TEZ1_9BRYO</name>
<dbReference type="InterPro" id="IPR033905">
    <property type="entry name" value="Secretory_peroxidase"/>
</dbReference>
<keyword evidence="12" id="KW-0376">Hydrogen peroxide</keyword>
<keyword evidence="6 12" id="KW-0349">Heme</keyword>
<keyword evidence="7 12" id="KW-0479">Metal-binding</keyword>
<evidence type="ECO:0000256" key="1">
    <source>
        <dbReference type="ARBA" id="ARBA00000189"/>
    </source>
</evidence>
<protein>
    <recommendedName>
        <fullName evidence="12">Peroxidase</fullName>
        <ecNumber evidence="12">1.11.1.7</ecNumber>
    </recommendedName>
</protein>
<comment type="catalytic activity">
    <reaction evidence="1 12">
        <text>2 a phenolic donor + H2O2 = 2 a phenolic radical donor + 2 H2O</text>
        <dbReference type="Rhea" id="RHEA:56136"/>
        <dbReference type="ChEBI" id="CHEBI:15377"/>
        <dbReference type="ChEBI" id="CHEBI:16240"/>
        <dbReference type="ChEBI" id="CHEBI:139520"/>
        <dbReference type="ChEBI" id="CHEBI:139521"/>
        <dbReference type="EC" id="1.11.1.7"/>
    </reaction>
</comment>
<dbReference type="SUPFAM" id="SSF48113">
    <property type="entry name" value="Heme-dependent peroxidases"/>
    <property type="match status" value="1"/>
</dbReference>
<evidence type="ECO:0000256" key="7">
    <source>
        <dbReference type="ARBA" id="ARBA00022723"/>
    </source>
</evidence>
<evidence type="ECO:0000256" key="4">
    <source>
        <dbReference type="ARBA" id="ARBA00022525"/>
    </source>
</evidence>
<evidence type="ECO:0000256" key="8">
    <source>
        <dbReference type="ARBA" id="ARBA00022837"/>
    </source>
</evidence>
<reference evidence="14" key="1">
    <citation type="submission" date="2024-02" db="EMBL/GenBank/DDBJ databases">
        <authorList>
            <consortium name="ELIXIR-Norway"/>
            <consortium name="Elixir Norway"/>
        </authorList>
    </citation>
    <scope>NUCLEOTIDE SEQUENCE</scope>
</reference>
<comment type="similarity">
    <text evidence="3">Belongs to the peroxidase family. Ascorbate peroxidase subfamily.</text>
</comment>
<dbReference type="EC" id="1.11.1.7" evidence="12"/>
<dbReference type="PRINTS" id="PR00461">
    <property type="entry name" value="PLPEROXIDASE"/>
</dbReference>
<dbReference type="InterPro" id="IPR019793">
    <property type="entry name" value="Peroxidases_heam-ligand_BS"/>
</dbReference>
<feature type="chain" id="PRO_5044994729" description="Peroxidase" evidence="12">
    <location>
        <begin position="27"/>
        <end position="351"/>
    </location>
</feature>
<dbReference type="PROSITE" id="PS50873">
    <property type="entry name" value="PEROXIDASE_4"/>
    <property type="match status" value="1"/>
</dbReference>
<dbReference type="InterPro" id="IPR000823">
    <property type="entry name" value="Peroxidase_pln"/>
</dbReference>
<keyword evidence="4 12" id="KW-0964">Secreted</keyword>
<feature type="signal peptide" evidence="12">
    <location>
        <begin position="1"/>
        <end position="26"/>
    </location>
</feature>
<evidence type="ECO:0000256" key="2">
    <source>
        <dbReference type="ARBA" id="ARBA00002322"/>
    </source>
</evidence>
<keyword evidence="8 12" id="KW-0106">Calcium</keyword>
<evidence type="ECO:0000259" key="13">
    <source>
        <dbReference type="PROSITE" id="PS50873"/>
    </source>
</evidence>
<keyword evidence="10 12" id="KW-0408">Iron</keyword>
<evidence type="ECO:0000313" key="14">
    <source>
        <dbReference type="EMBL" id="CAK9194817.1"/>
    </source>
</evidence>
<dbReference type="InterPro" id="IPR010255">
    <property type="entry name" value="Haem_peroxidase_sf"/>
</dbReference>